<dbReference type="EMBL" id="JEMT01017066">
    <property type="protein sequence ID" value="EXX68944.1"/>
    <property type="molecule type" value="Genomic_DNA"/>
</dbReference>
<evidence type="ECO:0000313" key="1">
    <source>
        <dbReference type="EMBL" id="EXX68944.1"/>
    </source>
</evidence>
<keyword evidence="2" id="KW-1185">Reference proteome</keyword>
<comment type="caution">
    <text evidence="1">The sequence shown here is derived from an EMBL/GenBank/DDBJ whole genome shotgun (WGS) entry which is preliminary data.</text>
</comment>
<dbReference type="HOGENOM" id="CLU_1603617_0_0_1"/>
<reference evidence="1 2" key="1">
    <citation type="submission" date="2014-02" db="EMBL/GenBank/DDBJ databases">
        <title>Single nucleus genome sequencing reveals high similarity among nuclei of an endomycorrhizal fungus.</title>
        <authorList>
            <person name="Lin K."/>
            <person name="Geurts R."/>
            <person name="Zhang Z."/>
            <person name="Limpens E."/>
            <person name="Saunders D.G."/>
            <person name="Mu D."/>
            <person name="Pang E."/>
            <person name="Cao H."/>
            <person name="Cha H."/>
            <person name="Lin T."/>
            <person name="Zhou Q."/>
            <person name="Shang Y."/>
            <person name="Li Y."/>
            <person name="Ivanov S."/>
            <person name="Sharma T."/>
            <person name="Velzen R.V."/>
            <person name="Ruijter N.D."/>
            <person name="Aanen D.K."/>
            <person name="Win J."/>
            <person name="Kamoun S."/>
            <person name="Bisseling T."/>
            <person name="Huang S."/>
        </authorList>
    </citation>
    <scope>NUCLEOTIDE SEQUENCE [LARGE SCALE GENOMIC DNA]</scope>
    <source>
        <strain evidence="2">DAOM197198w</strain>
    </source>
</reference>
<dbReference type="AlphaFoldDB" id="A0A015KN14"/>
<protein>
    <submittedName>
        <fullName evidence="1">Uncharacterized protein</fullName>
    </submittedName>
</protein>
<name>A0A015KN14_RHIIW</name>
<evidence type="ECO:0000313" key="2">
    <source>
        <dbReference type="Proteomes" id="UP000022910"/>
    </source>
</evidence>
<gene>
    <name evidence="1" type="ORF">RirG_100480</name>
</gene>
<dbReference type="STRING" id="1432141.A0A015KN14"/>
<organism evidence="1 2">
    <name type="scientific">Rhizophagus irregularis (strain DAOM 197198w)</name>
    <name type="common">Glomus intraradices</name>
    <dbReference type="NCBI Taxonomy" id="1432141"/>
    <lineage>
        <taxon>Eukaryota</taxon>
        <taxon>Fungi</taxon>
        <taxon>Fungi incertae sedis</taxon>
        <taxon>Mucoromycota</taxon>
        <taxon>Glomeromycotina</taxon>
        <taxon>Glomeromycetes</taxon>
        <taxon>Glomerales</taxon>
        <taxon>Glomeraceae</taxon>
        <taxon>Rhizophagus</taxon>
    </lineage>
</organism>
<dbReference type="OrthoDB" id="2414320at2759"/>
<proteinExistence type="predicted"/>
<sequence>MLAKIHEGLPKYFTWQMRKNVLNKYSLIKTVTPAILRMLYFDLTGDAAVTANIISREIEERLHLMMALEDPSITFDLRTNNGFKGNKFDIFWTELDMYFNEETPAVDDRRHDTIMHMPLAISICDLRDIILARLHIKNGEPLPAEIHIPSYEWIRLQF</sequence>
<dbReference type="Proteomes" id="UP000022910">
    <property type="component" value="Unassembled WGS sequence"/>
</dbReference>
<accession>A0A015KN14</accession>